<sequence length="281" mass="31309">MTIAILDPRAATPSVRTLMERALEPFVLLGMPHLTPRGLSETWLMKELGHRHWLMLALRLGMDNADFRTPDGREAYASICASLLEERGEGLQMAGANDVLEIRSSFCFLSKSRHCSRHRMTIDGYPVCEVELVSTFVARRTENDNHSLARVDQRGCDIRTFATSRLADTASIIRRQASEASLNSGAQTSHFREFSFTPDPQHDFNGAGLLYFANFQAIFSRALSPLTAISKLPLRREVFFLGNLRPGEGVKVTLVKAEEEGVLSCRMARSDGKMIALFMAA</sequence>
<dbReference type="InterPro" id="IPR024091">
    <property type="entry name" value="LnmK-like_bifun_acyl/decarbox"/>
</dbReference>
<protein>
    <submittedName>
        <fullName evidence="1">DNA gyrase</fullName>
    </submittedName>
</protein>
<evidence type="ECO:0000313" key="2">
    <source>
        <dbReference type="Proteomes" id="UP001155079"/>
    </source>
</evidence>
<dbReference type="Gene3D" id="3.10.129.10">
    <property type="entry name" value="Hotdog Thioesterase"/>
    <property type="match status" value="1"/>
</dbReference>
<dbReference type="NCBIfam" id="TIGR04099">
    <property type="entry name" value="biosn_Pnap_2097"/>
    <property type="match status" value="1"/>
</dbReference>
<keyword evidence="2" id="KW-1185">Reference proteome</keyword>
<gene>
    <name evidence="1" type="ORF">NBH20_16090</name>
</gene>
<dbReference type="RefSeq" id="WP_250945785.1">
    <property type="nucleotide sequence ID" value="NZ_JAMQAY010000006.1"/>
</dbReference>
<reference evidence="1 2" key="1">
    <citation type="submission" date="2022-06" db="EMBL/GenBank/DDBJ databases">
        <authorList>
            <person name="Sun Q."/>
        </authorList>
    </citation>
    <scope>NUCLEOTIDE SEQUENCE [LARGE SCALE GENOMIC DNA]</scope>
    <source>
        <strain evidence="1 2">S153</strain>
    </source>
</reference>
<dbReference type="Proteomes" id="UP001155079">
    <property type="component" value="Unassembled WGS sequence"/>
</dbReference>
<evidence type="ECO:0000313" key="1">
    <source>
        <dbReference type="EMBL" id="MCM2402689.1"/>
    </source>
</evidence>
<dbReference type="EMBL" id="JAMQAY010000006">
    <property type="protein sequence ID" value="MCM2402689.1"/>
    <property type="molecule type" value="Genomic_DNA"/>
</dbReference>
<proteinExistence type="predicted"/>
<comment type="caution">
    <text evidence="1">The sequence shown here is derived from an EMBL/GenBank/DDBJ whole genome shotgun (WGS) entry which is preliminary data.</text>
</comment>
<name>A0ABT0V9X6_9HYPH</name>
<accession>A0ABT0V9X6</accession>
<dbReference type="NCBIfam" id="TIGR04098">
    <property type="entry name" value="LnmK_bifunc"/>
    <property type="match status" value="1"/>
</dbReference>
<organism evidence="1 2">
    <name type="scientific">Ciceribacter sichuanensis</name>
    <dbReference type="NCBI Taxonomy" id="2949647"/>
    <lineage>
        <taxon>Bacteria</taxon>
        <taxon>Pseudomonadati</taxon>
        <taxon>Pseudomonadota</taxon>
        <taxon>Alphaproteobacteria</taxon>
        <taxon>Hyphomicrobiales</taxon>
        <taxon>Rhizobiaceae</taxon>
        <taxon>Ciceribacter</taxon>
    </lineage>
</organism>